<dbReference type="InterPro" id="IPR013822">
    <property type="entry name" value="Signal_recog_particl_SRP54_hlx"/>
</dbReference>
<keyword evidence="5" id="KW-0342">GTP-binding</keyword>
<accession>A0AA88GMI3</accession>
<dbReference type="PROSITE" id="PS00300">
    <property type="entry name" value="SRP54"/>
    <property type="match status" value="1"/>
</dbReference>
<dbReference type="GO" id="GO:0005047">
    <property type="term" value="F:signal recognition particle binding"/>
    <property type="evidence" value="ECO:0007669"/>
    <property type="project" value="InterPro"/>
</dbReference>
<feature type="domain" description="SRP54-type proteins GTP-binding" evidence="9">
    <location>
        <begin position="637"/>
        <end position="650"/>
    </location>
</feature>
<gene>
    <name evidence="10" type="ORF">C9374_005703</name>
</gene>
<dbReference type="GO" id="GO:0006886">
    <property type="term" value="P:intracellular protein transport"/>
    <property type="evidence" value="ECO:0007669"/>
    <property type="project" value="InterPro"/>
</dbReference>
<evidence type="ECO:0000256" key="8">
    <source>
        <dbReference type="SAM" id="MobiDB-lite"/>
    </source>
</evidence>
<comment type="similarity">
    <text evidence="2">Belongs to the GTP-binding SRP family.</text>
</comment>
<dbReference type="Gene3D" id="3.40.50.300">
    <property type="entry name" value="P-loop containing nucleotide triphosphate hydrolases"/>
    <property type="match status" value="1"/>
</dbReference>
<dbReference type="Pfam" id="PF04086">
    <property type="entry name" value="SRP-alpha_N"/>
    <property type="match status" value="1"/>
</dbReference>
<dbReference type="SMART" id="SM00382">
    <property type="entry name" value="AAA"/>
    <property type="match status" value="1"/>
</dbReference>
<feature type="region of interest" description="Disordered" evidence="8">
    <location>
        <begin position="174"/>
        <end position="288"/>
    </location>
</feature>
<evidence type="ECO:0000313" key="11">
    <source>
        <dbReference type="Proteomes" id="UP000816034"/>
    </source>
</evidence>
<feature type="region of interest" description="Disordered" evidence="8">
    <location>
        <begin position="302"/>
        <end position="351"/>
    </location>
</feature>
<evidence type="ECO:0000259" key="9">
    <source>
        <dbReference type="PROSITE" id="PS00300"/>
    </source>
</evidence>
<evidence type="ECO:0000256" key="7">
    <source>
        <dbReference type="ARBA" id="ARBA00023170"/>
    </source>
</evidence>
<dbReference type="SUPFAM" id="SSF47364">
    <property type="entry name" value="Domain of the SRP/SRP receptor G-proteins"/>
    <property type="match status" value="1"/>
</dbReference>
<comment type="caution">
    <text evidence="10">The sequence shown here is derived from an EMBL/GenBank/DDBJ whole genome shotgun (WGS) entry which is preliminary data.</text>
</comment>
<dbReference type="Pfam" id="PF02881">
    <property type="entry name" value="SRP54_N"/>
    <property type="match status" value="1"/>
</dbReference>
<dbReference type="InterPro" id="IPR003593">
    <property type="entry name" value="AAA+_ATPase"/>
</dbReference>
<evidence type="ECO:0000256" key="5">
    <source>
        <dbReference type="ARBA" id="ARBA00023134"/>
    </source>
</evidence>
<dbReference type="InterPro" id="IPR036225">
    <property type="entry name" value="SRP/SRP_N"/>
</dbReference>
<dbReference type="GO" id="GO:0003924">
    <property type="term" value="F:GTPase activity"/>
    <property type="evidence" value="ECO:0007669"/>
    <property type="project" value="InterPro"/>
</dbReference>
<comment type="subcellular location">
    <subcellularLocation>
        <location evidence="1">Endoplasmic reticulum membrane</location>
        <topology evidence="1">Peripheral membrane protein</topology>
        <orientation evidence="1">Cytoplasmic side</orientation>
    </subcellularLocation>
</comment>
<dbReference type="PANTHER" id="PTHR43134:SF1">
    <property type="entry name" value="SIGNAL RECOGNITION PARTICLE RECEPTOR SUBUNIT ALPHA"/>
    <property type="match status" value="1"/>
</dbReference>
<dbReference type="Pfam" id="PF00448">
    <property type="entry name" value="SRP54"/>
    <property type="match status" value="1"/>
</dbReference>
<evidence type="ECO:0000256" key="4">
    <source>
        <dbReference type="ARBA" id="ARBA00022824"/>
    </source>
</evidence>
<keyword evidence="7" id="KW-0675">Receptor</keyword>
<dbReference type="InterPro" id="IPR000897">
    <property type="entry name" value="SRP54_GTPase_dom"/>
</dbReference>
<dbReference type="InterPro" id="IPR027417">
    <property type="entry name" value="P-loop_NTPase"/>
</dbReference>
<dbReference type="Proteomes" id="UP000816034">
    <property type="component" value="Unassembled WGS sequence"/>
</dbReference>
<feature type="compositionally biased region" description="Basic residues" evidence="8">
    <location>
        <begin position="245"/>
        <end position="260"/>
    </location>
</feature>
<protein>
    <recommendedName>
        <fullName evidence="9">SRP54-type proteins GTP-binding domain-containing protein</fullName>
    </recommendedName>
</protein>
<feature type="compositionally biased region" description="Acidic residues" evidence="8">
    <location>
        <begin position="332"/>
        <end position="346"/>
    </location>
</feature>
<dbReference type="InterPro" id="IPR011012">
    <property type="entry name" value="Longin-like_dom_sf"/>
</dbReference>
<dbReference type="GeneID" id="68098158"/>
<dbReference type="InterPro" id="IPR007222">
    <property type="entry name" value="Sig_recog_particle_rcpt_asu_N"/>
</dbReference>
<evidence type="ECO:0000313" key="10">
    <source>
        <dbReference type="EMBL" id="KAG2381911.1"/>
    </source>
</evidence>
<evidence type="ECO:0000256" key="6">
    <source>
        <dbReference type="ARBA" id="ARBA00023136"/>
    </source>
</evidence>
<dbReference type="InterPro" id="IPR042101">
    <property type="entry name" value="SRP54_N_sf"/>
</dbReference>
<dbReference type="SMART" id="SM00962">
    <property type="entry name" value="SRP54"/>
    <property type="match status" value="1"/>
</dbReference>
<dbReference type="RefSeq" id="XP_044547590.1">
    <property type="nucleotide sequence ID" value="XM_044695483.1"/>
</dbReference>
<dbReference type="GO" id="GO:0005785">
    <property type="term" value="C:signal recognition particle receptor complex"/>
    <property type="evidence" value="ECO:0007669"/>
    <property type="project" value="InterPro"/>
</dbReference>
<dbReference type="Gene3D" id="3.30.450.60">
    <property type="match status" value="1"/>
</dbReference>
<proteinExistence type="inferred from homology"/>
<dbReference type="Gene3D" id="1.20.120.140">
    <property type="entry name" value="Signal recognition particle SRP54, nucleotide-binding domain"/>
    <property type="match status" value="1"/>
</dbReference>
<keyword evidence="4" id="KW-0256">Endoplasmic reticulum</keyword>
<dbReference type="PANTHER" id="PTHR43134">
    <property type="entry name" value="SIGNAL RECOGNITION PARTICLE RECEPTOR SUBUNIT ALPHA"/>
    <property type="match status" value="1"/>
</dbReference>
<feature type="compositionally biased region" description="Acidic residues" evidence="8">
    <location>
        <begin position="211"/>
        <end position="220"/>
    </location>
</feature>
<dbReference type="CDD" id="cd14826">
    <property type="entry name" value="SR_alpha_SRX"/>
    <property type="match status" value="1"/>
</dbReference>
<dbReference type="FunFam" id="3.40.50.300:FF:000188">
    <property type="entry name" value="signal recognition particle receptor subunit alpha"/>
    <property type="match status" value="1"/>
</dbReference>
<keyword evidence="6" id="KW-0472">Membrane</keyword>
<reference evidence="10 11" key="1">
    <citation type="journal article" date="2018" name="BMC Genomics">
        <title>The genome of Naegleria lovaniensis, the basis for a comparative approach to unravel pathogenicity factors of the human pathogenic amoeba N. fowleri.</title>
        <authorList>
            <person name="Liechti N."/>
            <person name="Schurch N."/>
            <person name="Bruggmann R."/>
            <person name="Wittwer M."/>
        </authorList>
    </citation>
    <scope>NUCLEOTIDE SEQUENCE [LARGE SCALE GENOMIC DNA]</scope>
    <source>
        <strain evidence="10 11">ATCC 30569</strain>
    </source>
</reference>
<dbReference type="GO" id="GO:0006614">
    <property type="term" value="P:SRP-dependent cotranslational protein targeting to membrane"/>
    <property type="evidence" value="ECO:0007669"/>
    <property type="project" value="InterPro"/>
</dbReference>
<dbReference type="SMART" id="SM00963">
    <property type="entry name" value="SRP54_N"/>
    <property type="match status" value="1"/>
</dbReference>
<dbReference type="SUPFAM" id="SSF52540">
    <property type="entry name" value="P-loop containing nucleoside triphosphate hydrolases"/>
    <property type="match status" value="1"/>
</dbReference>
<dbReference type="AlphaFoldDB" id="A0AA88GMI3"/>
<dbReference type="EMBL" id="PYSW02000025">
    <property type="protein sequence ID" value="KAG2381911.1"/>
    <property type="molecule type" value="Genomic_DNA"/>
</dbReference>
<evidence type="ECO:0000256" key="3">
    <source>
        <dbReference type="ARBA" id="ARBA00022741"/>
    </source>
</evidence>
<dbReference type="GO" id="GO:0005525">
    <property type="term" value="F:GTP binding"/>
    <property type="evidence" value="ECO:0007669"/>
    <property type="project" value="UniProtKB-KW"/>
</dbReference>
<dbReference type="SUPFAM" id="SSF64356">
    <property type="entry name" value="SNARE-like"/>
    <property type="match status" value="1"/>
</dbReference>
<evidence type="ECO:0000256" key="1">
    <source>
        <dbReference type="ARBA" id="ARBA00004397"/>
    </source>
</evidence>
<evidence type="ECO:0000256" key="2">
    <source>
        <dbReference type="ARBA" id="ARBA00008531"/>
    </source>
</evidence>
<name>A0AA88GMI3_NAELO</name>
<sequence>MIDNFTVLTKGGLVLWSHTGFQLSGNPINELIRSILLEDRLSEKKFTYHNEYLLTWVQENEFELIFVAIHSISIQVTFIDTLLETVKQKFVSTFKKTLQDAKGIGKGMPSLSNVEFNFDKEYTKIVDTLEERSREEKQLQKEGLLIKQYKKKEKKEDDDESDKKTTFIEKQIKQGEELLQNASNSPKTPTNKYEKKKKDKSSAKPVTPASESDESDEEEEIKSGSSQRTSNGGMNETVLANIEKMKKRLSKVKNGPKKSSKKTDSPEDTTPVVTKTKTKKEATTWDTFDTTYNKKKEGKIDFSRKAENEDDELQRHKDKYLPNPNQQTDIDAGLESESSEEEEEEETAPKKGNIFTSFFSTLTNGRTLTKEDLDPVMEEFKQSLMKKNVAQEIAVSICDSVLEGLVGKKLGTFSSVKSEVTKVLAETLTRILTPTRTINILKEASTAREQGRPYVIVFCGVNGVGKSTTLSKICYWLLQKEFSCLIAACDTFRSGAVEQLQVHARCLGVPVFQKGYGKNAASLAKEAIAHAKKNKYDIVLVDTAGRMQDNEPLMKSLIELIQVNQPDLVLFVGEALVGNDGIDQLQKFNSSLKILAQNETSTKQTKDLIDGIVLTKFDTIDEKVGAAVSMVHKTGHPIVFVGVGQTYTDLRTLKVESVVKALLKN</sequence>
<keyword evidence="3" id="KW-0547">Nucleotide-binding</keyword>
<dbReference type="CDD" id="cd17876">
    <property type="entry name" value="SRalpha_C"/>
    <property type="match status" value="1"/>
</dbReference>
<organism evidence="10 11">
    <name type="scientific">Naegleria lovaniensis</name>
    <name type="common">Amoeba</name>
    <dbReference type="NCBI Taxonomy" id="51637"/>
    <lineage>
        <taxon>Eukaryota</taxon>
        <taxon>Discoba</taxon>
        <taxon>Heterolobosea</taxon>
        <taxon>Tetramitia</taxon>
        <taxon>Eutetramitia</taxon>
        <taxon>Vahlkampfiidae</taxon>
        <taxon>Naegleria</taxon>
    </lineage>
</organism>
<keyword evidence="11" id="KW-1185">Reference proteome</keyword>